<organism evidence="2 3">
    <name type="scientific">Elysia chlorotica</name>
    <name type="common">Eastern emerald elysia</name>
    <name type="synonym">Sea slug</name>
    <dbReference type="NCBI Taxonomy" id="188477"/>
    <lineage>
        <taxon>Eukaryota</taxon>
        <taxon>Metazoa</taxon>
        <taxon>Spiralia</taxon>
        <taxon>Lophotrochozoa</taxon>
        <taxon>Mollusca</taxon>
        <taxon>Gastropoda</taxon>
        <taxon>Heterobranchia</taxon>
        <taxon>Euthyneura</taxon>
        <taxon>Panpulmonata</taxon>
        <taxon>Sacoglossa</taxon>
        <taxon>Placobranchoidea</taxon>
        <taxon>Plakobranchidae</taxon>
        <taxon>Elysia</taxon>
    </lineage>
</organism>
<feature type="region of interest" description="Disordered" evidence="1">
    <location>
        <begin position="585"/>
        <end position="612"/>
    </location>
</feature>
<protein>
    <submittedName>
        <fullName evidence="2">Uncharacterized protein</fullName>
    </submittedName>
</protein>
<dbReference type="EMBL" id="RQTK01000024">
    <property type="protein sequence ID" value="RUS90805.1"/>
    <property type="molecule type" value="Genomic_DNA"/>
</dbReference>
<evidence type="ECO:0000256" key="1">
    <source>
        <dbReference type="SAM" id="MobiDB-lite"/>
    </source>
</evidence>
<reference evidence="2 3" key="1">
    <citation type="submission" date="2019-01" db="EMBL/GenBank/DDBJ databases">
        <title>A draft genome assembly of the solar-powered sea slug Elysia chlorotica.</title>
        <authorList>
            <person name="Cai H."/>
            <person name="Li Q."/>
            <person name="Fang X."/>
            <person name="Li J."/>
            <person name="Curtis N.E."/>
            <person name="Altenburger A."/>
            <person name="Shibata T."/>
            <person name="Feng M."/>
            <person name="Maeda T."/>
            <person name="Schwartz J.A."/>
            <person name="Shigenobu S."/>
            <person name="Lundholm N."/>
            <person name="Nishiyama T."/>
            <person name="Yang H."/>
            <person name="Hasebe M."/>
            <person name="Li S."/>
            <person name="Pierce S.K."/>
            <person name="Wang J."/>
        </authorList>
    </citation>
    <scope>NUCLEOTIDE SEQUENCE [LARGE SCALE GENOMIC DNA]</scope>
    <source>
        <strain evidence="2">EC2010</strain>
        <tissue evidence="2">Whole organism of an adult</tissue>
    </source>
</reference>
<evidence type="ECO:0000313" key="3">
    <source>
        <dbReference type="Proteomes" id="UP000271974"/>
    </source>
</evidence>
<feature type="compositionally biased region" description="Polar residues" evidence="1">
    <location>
        <begin position="1"/>
        <end position="24"/>
    </location>
</feature>
<accession>A0A433UAF0</accession>
<keyword evidence="3" id="KW-1185">Reference proteome</keyword>
<dbReference type="Proteomes" id="UP000271974">
    <property type="component" value="Unassembled WGS sequence"/>
</dbReference>
<comment type="caution">
    <text evidence="2">The sequence shown here is derived from an EMBL/GenBank/DDBJ whole genome shotgun (WGS) entry which is preliminary data.</text>
</comment>
<feature type="region of interest" description="Disordered" evidence="1">
    <location>
        <begin position="341"/>
        <end position="393"/>
    </location>
</feature>
<dbReference type="AlphaFoldDB" id="A0A433UAF0"/>
<feature type="compositionally biased region" description="Low complexity" evidence="1">
    <location>
        <begin position="375"/>
        <end position="384"/>
    </location>
</feature>
<feature type="compositionally biased region" description="Polar residues" evidence="1">
    <location>
        <begin position="630"/>
        <end position="639"/>
    </location>
</feature>
<evidence type="ECO:0000313" key="2">
    <source>
        <dbReference type="EMBL" id="RUS90805.1"/>
    </source>
</evidence>
<feature type="compositionally biased region" description="Basic and acidic residues" evidence="1">
    <location>
        <begin position="299"/>
        <end position="318"/>
    </location>
</feature>
<gene>
    <name evidence="2" type="ORF">EGW08_001424</name>
</gene>
<feature type="region of interest" description="Disordered" evidence="1">
    <location>
        <begin position="285"/>
        <end position="322"/>
    </location>
</feature>
<feature type="region of interest" description="Disordered" evidence="1">
    <location>
        <begin position="1"/>
        <end position="25"/>
    </location>
</feature>
<feature type="compositionally biased region" description="Polar residues" evidence="1">
    <location>
        <begin position="665"/>
        <end position="702"/>
    </location>
</feature>
<name>A0A433UAF0_ELYCH</name>
<feature type="region of interest" description="Disordered" evidence="1">
    <location>
        <begin position="40"/>
        <end position="81"/>
    </location>
</feature>
<feature type="region of interest" description="Disordered" evidence="1">
    <location>
        <begin position="630"/>
        <end position="716"/>
    </location>
</feature>
<proteinExistence type="predicted"/>
<sequence>MVQPNDNTSCTFTLNTRVSSTPHRTPQIAETLMPLDLSCDRDPSLIGTPLQSARQTDEQTLSNSADPYSSVSTSGPNMPTTHNKNPEFFGSSLEKPCDNFNPTQSYTVNGRISLQSTPLFEPKDSKNSGSPVESDLVLSIGDSDSFIDLPETDTSVVNEVETIDKYIVASNDSKQGQFKNSFGPGVNLAPRTNIGIFDGCYEEFQTSPKSSSSQVVNEDQESDRQSFIVREEYGLVLPASNGDLTSAVSNVAANVSESERLLFHQPYISIKHSGKVDRNHCHQNAERNSSLEQTEEDPPEKSSDHKILEPNEHEKGQESCESTKSCSQCCMQNGIKIRANTSNSIIDPSPPAHVQHGVSPGNSSRVTGKSDESLLDLSFDPPSSKTRSQSSYRARVDRINDNVSRYLLSQFPASLNISSHTPQGNKANFRDQGTFMDIAPTLEKEQVPPSTFVIPTPQTHFRPLSPANSFVSTHETVNSSVSSVVLLDILKTVQILNGHGRDNSDGSKNGRRRLSITRKELKEILKHLKYSHDFLHKHPAPELRAVRDDLQKLSASLAQQLCRSKASLHRDIQHRNAMFQLSPLKTNLPNHRSKPSENRLDGSSLAEKSNLSPMTTGALPYIWQNDSRTKSGFMSSPSDASERKVVPTRTKSQRRQIVASEGFVSDTSSNDFSAHNQDFNELSRARASSSSNHYHSQDLNPRNHSHIHMKKPTVGVGEAKRLMKIISNGRNGEE</sequence>
<feature type="compositionally biased region" description="Polar residues" evidence="1">
    <location>
        <begin position="49"/>
        <end position="81"/>
    </location>
</feature>